<evidence type="ECO:0000313" key="4">
    <source>
        <dbReference type="Proteomes" id="UP000481288"/>
    </source>
</evidence>
<dbReference type="SUPFAM" id="SSF56784">
    <property type="entry name" value="HAD-like"/>
    <property type="match status" value="1"/>
</dbReference>
<sequence>MSTNNNSASSSNANASPNPPENAAVATTAAVPESETVSIPKPTVIGIYGIQGSGKTYLLKKLKPELGEEKFAYHDSSAMIMELVPGGFDAFKKMDEEGKKRARELAIETIGQRAAESGKVALVAGHLMFWAAGKDAGDVVWTEADSRTYSHVVYLDVPAGLIYSHREADTEARGTGARPVEPVEHLQKWQDAEKDQLRELCPKHDILFTTVVSEDARTSMLQAALPLLRDFQHHNEKLNLSRAESKLDEAFPAGQGNLETMLVLDGDKTLSPADTGSMFWEMVPGSLQSEGNKDTLKTLFGGPLGYTYNAFRQATLLYEGAANDQKFEDHCQDVASKVVMYSEFVSLLRKATKQAHVGAVVVTCGLRRVWEIVLERNGLSKAVKVIGGGRISDRVVVTAAVKAALVTRLQKVHCLYVWAFGDGPLDLGMLKKADQAILVVGEEHSRSKSMDRELEYAVKFEGLSARQVVLPSSASPRLNATQLPIVSLIESTFFDSVIYHHNKLACFLRTEATHETSSKLLATPTRDAGISGPSLRKSHHNIGWYLAIQYVSRLIKVERYDIPHVQGGVTDGYRLLDEKKTCIVALMRGGEPMASGVSEAFPLAMFVHAKQPGDLLPHHLPDQGTVVLVDSVINSGKSVVEFVNRIRHLDAAIQIVVVAAVAHVDSLQYLAQRLPSLDKFNLCILRTSGNSFKGAGDTDTGHRLFNTTHLA</sequence>
<accession>A0A7D8UNM0</accession>
<dbReference type="InterPro" id="IPR027417">
    <property type="entry name" value="P-loop_NTPase"/>
</dbReference>
<dbReference type="Gene3D" id="3.40.50.2020">
    <property type="match status" value="1"/>
</dbReference>
<dbReference type="InterPro" id="IPR029057">
    <property type="entry name" value="PRTase-like"/>
</dbReference>
<dbReference type="InterPro" id="IPR050582">
    <property type="entry name" value="HAD-like_SerB"/>
</dbReference>
<dbReference type="InterPro" id="IPR000836">
    <property type="entry name" value="PRTase_dom"/>
</dbReference>
<dbReference type="Gene3D" id="3.40.50.1000">
    <property type="entry name" value="HAD superfamily/HAD-like"/>
    <property type="match status" value="1"/>
</dbReference>
<dbReference type="InterPro" id="IPR023214">
    <property type="entry name" value="HAD_sf"/>
</dbReference>
<organism evidence="3 4">
    <name type="scientific">Lachnellula cervina</name>
    <dbReference type="NCBI Taxonomy" id="1316786"/>
    <lineage>
        <taxon>Eukaryota</taxon>
        <taxon>Fungi</taxon>
        <taxon>Dikarya</taxon>
        <taxon>Ascomycota</taxon>
        <taxon>Pezizomycotina</taxon>
        <taxon>Leotiomycetes</taxon>
        <taxon>Helotiales</taxon>
        <taxon>Lachnaceae</taxon>
        <taxon>Lachnellula</taxon>
    </lineage>
</organism>
<proteinExistence type="predicted"/>
<evidence type="ECO:0000256" key="1">
    <source>
        <dbReference type="SAM" id="MobiDB-lite"/>
    </source>
</evidence>
<gene>
    <name evidence="3" type="ORF">LCER1_G006247</name>
</gene>
<reference evidence="3 4" key="1">
    <citation type="submission" date="2018-05" db="EMBL/GenBank/DDBJ databases">
        <title>Whole genome sequencing for identification of molecular markers to develop diagnostic detection tools for the regulated plant pathogen Lachnellula willkommii.</title>
        <authorList>
            <person name="Giroux E."/>
            <person name="Bilodeau G."/>
        </authorList>
    </citation>
    <scope>NUCLEOTIDE SEQUENCE [LARGE SCALE GENOMIC DNA]</scope>
    <source>
        <strain evidence="3 4">CBS 625.97</strain>
    </source>
</reference>
<dbReference type="GO" id="GO:0000287">
    <property type="term" value="F:magnesium ion binding"/>
    <property type="evidence" value="ECO:0007669"/>
    <property type="project" value="TreeGrafter"/>
</dbReference>
<feature type="compositionally biased region" description="Low complexity" evidence="1">
    <location>
        <begin position="1"/>
        <end position="24"/>
    </location>
</feature>
<dbReference type="SUPFAM" id="SSF53271">
    <property type="entry name" value="PRTase-like"/>
    <property type="match status" value="1"/>
</dbReference>
<dbReference type="SUPFAM" id="SSF52540">
    <property type="entry name" value="P-loop containing nucleoside triphosphate hydrolases"/>
    <property type="match status" value="1"/>
</dbReference>
<feature type="region of interest" description="Disordered" evidence="1">
    <location>
        <begin position="1"/>
        <end position="33"/>
    </location>
</feature>
<dbReference type="Pfam" id="PF14681">
    <property type="entry name" value="UPRTase"/>
    <property type="match status" value="1"/>
</dbReference>
<feature type="domain" description="Phosphoribosyltransferase" evidence="2">
    <location>
        <begin position="518"/>
        <end position="707"/>
    </location>
</feature>
<name>A0A7D8UNM0_9HELO</name>
<evidence type="ECO:0000313" key="3">
    <source>
        <dbReference type="EMBL" id="TVY53157.1"/>
    </source>
</evidence>
<dbReference type="GO" id="GO:0005737">
    <property type="term" value="C:cytoplasm"/>
    <property type="evidence" value="ECO:0007669"/>
    <property type="project" value="TreeGrafter"/>
</dbReference>
<dbReference type="EMBL" id="QGMG01000494">
    <property type="protein sequence ID" value="TVY53157.1"/>
    <property type="molecule type" value="Genomic_DNA"/>
</dbReference>
<dbReference type="Pfam" id="PF13207">
    <property type="entry name" value="AAA_17"/>
    <property type="match status" value="1"/>
</dbReference>
<dbReference type="Gene3D" id="3.40.50.300">
    <property type="entry name" value="P-loop containing nucleotide triphosphate hydrolases"/>
    <property type="match status" value="1"/>
</dbReference>
<dbReference type="CDD" id="cd06223">
    <property type="entry name" value="PRTases_typeI"/>
    <property type="match status" value="1"/>
</dbReference>
<dbReference type="GO" id="GO:0036424">
    <property type="term" value="F:L-phosphoserine phosphatase activity"/>
    <property type="evidence" value="ECO:0007669"/>
    <property type="project" value="TreeGrafter"/>
</dbReference>
<evidence type="ECO:0000259" key="2">
    <source>
        <dbReference type="Pfam" id="PF14681"/>
    </source>
</evidence>
<protein>
    <recommendedName>
        <fullName evidence="2">Phosphoribosyltransferase domain-containing protein</fullName>
    </recommendedName>
</protein>
<dbReference type="AlphaFoldDB" id="A0A7D8UNM0"/>
<dbReference type="OrthoDB" id="5416609at2759"/>
<dbReference type="InterPro" id="IPR036412">
    <property type="entry name" value="HAD-like_sf"/>
</dbReference>
<dbReference type="PANTHER" id="PTHR43344:SF20">
    <property type="entry name" value="URACIL PHOSPHORIBOSYLTRANSFERASE"/>
    <property type="match status" value="1"/>
</dbReference>
<keyword evidence="4" id="KW-1185">Reference proteome</keyword>
<comment type="caution">
    <text evidence="3">The sequence shown here is derived from an EMBL/GenBank/DDBJ whole genome shotgun (WGS) entry which is preliminary data.</text>
</comment>
<dbReference type="PANTHER" id="PTHR43344">
    <property type="entry name" value="PHOSPHOSERINE PHOSPHATASE"/>
    <property type="match status" value="1"/>
</dbReference>
<dbReference type="Pfam" id="PF12710">
    <property type="entry name" value="HAD"/>
    <property type="match status" value="1"/>
</dbReference>
<dbReference type="Proteomes" id="UP000481288">
    <property type="component" value="Unassembled WGS sequence"/>
</dbReference>
<dbReference type="GO" id="GO:0006564">
    <property type="term" value="P:L-serine biosynthetic process"/>
    <property type="evidence" value="ECO:0007669"/>
    <property type="project" value="TreeGrafter"/>
</dbReference>